<accession>A0ABY3TLL2</accession>
<feature type="region of interest" description="Disordered" evidence="1">
    <location>
        <begin position="53"/>
        <end position="76"/>
    </location>
</feature>
<organism evidence="2 3">
    <name type="scientific">Mycolicibacterium crocinum</name>
    <dbReference type="NCBI Taxonomy" id="388459"/>
    <lineage>
        <taxon>Bacteria</taxon>
        <taxon>Bacillati</taxon>
        <taxon>Actinomycetota</taxon>
        <taxon>Actinomycetes</taxon>
        <taxon>Mycobacteriales</taxon>
        <taxon>Mycobacteriaceae</taxon>
        <taxon>Mycolicibacterium</taxon>
    </lineage>
</organism>
<gene>
    <name evidence="2" type="ORF">MI149_00110</name>
</gene>
<reference evidence="2" key="1">
    <citation type="submission" date="2022-08" db="EMBL/GenBank/DDBJ databases">
        <title>Whole genome sequencing of non-tuberculosis mycobacteria type-strains.</title>
        <authorList>
            <person name="Igarashi Y."/>
            <person name="Osugi A."/>
            <person name="Mitarai S."/>
        </authorList>
    </citation>
    <scope>NUCLEOTIDE SEQUENCE</scope>
    <source>
        <strain evidence="2">JCM 16369</strain>
    </source>
</reference>
<evidence type="ECO:0000313" key="3">
    <source>
        <dbReference type="Proteomes" id="UP001055337"/>
    </source>
</evidence>
<dbReference type="Proteomes" id="UP001055337">
    <property type="component" value="Chromosome"/>
</dbReference>
<feature type="compositionally biased region" description="Polar residues" evidence="1">
    <location>
        <begin position="53"/>
        <end position="62"/>
    </location>
</feature>
<keyword evidence="3" id="KW-1185">Reference proteome</keyword>
<name>A0ABY3TLL2_9MYCO</name>
<dbReference type="EMBL" id="CP092362">
    <property type="protein sequence ID" value="ULN41607.1"/>
    <property type="molecule type" value="Genomic_DNA"/>
</dbReference>
<protein>
    <submittedName>
        <fullName evidence="2">Uncharacterized protein</fullName>
    </submittedName>
</protein>
<evidence type="ECO:0000256" key="1">
    <source>
        <dbReference type="SAM" id="MobiDB-lite"/>
    </source>
</evidence>
<proteinExistence type="predicted"/>
<sequence>MPRPRFETIAEMRASKPPSDRDITAKAVKMKADANVAIARIDKALGNNSVYYTKPTGASSNPYRPGSSEHQSWEAW</sequence>
<evidence type="ECO:0000313" key="2">
    <source>
        <dbReference type="EMBL" id="ULN41607.1"/>
    </source>
</evidence>
<dbReference type="RefSeq" id="WP_240178158.1">
    <property type="nucleotide sequence ID" value="NZ_CP092362.2"/>
</dbReference>
<feature type="region of interest" description="Disordered" evidence="1">
    <location>
        <begin position="1"/>
        <end position="21"/>
    </location>
</feature>